<dbReference type="PRINTS" id="PR01438">
    <property type="entry name" value="UNVRSLSTRESS"/>
</dbReference>
<gene>
    <name evidence="4" type="ORF">EPD60_01320</name>
</gene>
<dbReference type="PANTHER" id="PTHR46268:SF6">
    <property type="entry name" value="UNIVERSAL STRESS PROTEIN UP12"/>
    <property type="match status" value="1"/>
</dbReference>
<organism evidence="4 5">
    <name type="scientific">Flaviaesturariibacter flavus</name>
    <dbReference type="NCBI Taxonomy" id="2502780"/>
    <lineage>
        <taxon>Bacteria</taxon>
        <taxon>Pseudomonadati</taxon>
        <taxon>Bacteroidota</taxon>
        <taxon>Chitinophagia</taxon>
        <taxon>Chitinophagales</taxon>
        <taxon>Chitinophagaceae</taxon>
        <taxon>Flaviaestuariibacter</taxon>
    </lineage>
</organism>
<feature type="domain" description="UspA" evidence="3">
    <location>
        <begin position="29"/>
        <end position="165"/>
    </location>
</feature>
<dbReference type="AlphaFoldDB" id="A0A4R1BPE9"/>
<comment type="caution">
    <text evidence="4">The sequence shown here is derived from an EMBL/GenBank/DDBJ whole genome shotgun (WGS) entry which is preliminary data.</text>
</comment>
<dbReference type="SUPFAM" id="SSF52402">
    <property type="entry name" value="Adenine nucleotide alpha hydrolases-like"/>
    <property type="match status" value="2"/>
</dbReference>
<dbReference type="Pfam" id="PF00582">
    <property type="entry name" value="Usp"/>
    <property type="match status" value="2"/>
</dbReference>
<sequence>MMRVSPAPDGRHGCPGRNAANSGIKRNIMKTILVATDLTPASANATRYAVQLAKATGSRIHLVYVHRTPISAFVDAGHRETPDGGLEISPEQRLLQEVNWLRSSGVAAVDGVATSGSKAGGLVREAGSVQAELVVMGRKAERQTVFGSTVTQMIRKSHTPVLIVPENTTYVPVKHIVLSVDYREMIAHADLQPLRSWINTFNASLRVIHVDAKGADTNSEETPGRIQLARALADFDYIYDRLEYNDVDAGILDYVDSHPTDLLVMIAHEHGLASRLFGSTHTQSVSKLAGFPLLVLKTA</sequence>
<proteinExistence type="inferred from homology"/>
<dbReference type="OrthoDB" id="9788959at2"/>
<accession>A0A4R1BPE9</accession>
<dbReference type="EMBL" id="SJZI01000002">
    <property type="protein sequence ID" value="TCJ19085.1"/>
    <property type="molecule type" value="Genomic_DNA"/>
</dbReference>
<keyword evidence="5" id="KW-1185">Reference proteome</keyword>
<dbReference type="Gene3D" id="3.40.50.12370">
    <property type="match status" value="1"/>
</dbReference>
<reference evidence="4 5" key="1">
    <citation type="submission" date="2019-03" db="EMBL/GenBank/DDBJ databases">
        <authorList>
            <person name="Kim M.K.M."/>
        </authorList>
    </citation>
    <scope>NUCLEOTIDE SEQUENCE [LARGE SCALE GENOMIC DNA]</scope>
    <source>
        <strain evidence="4 5">17J68-12</strain>
    </source>
</reference>
<evidence type="ECO:0000259" key="3">
    <source>
        <dbReference type="Pfam" id="PF00582"/>
    </source>
</evidence>
<comment type="similarity">
    <text evidence="1">Belongs to the universal stress protein A family.</text>
</comment>
<name>A0A4R1BPE9_9BACT</name>
<dbReference type="CDD" id="cd00293">
    <property type="entry name" value="USP-like"/>
    <property type="match status" value="1"/>
</dbReference>
<evidence type="ECO:0000256" key="1">
    <source>
        <dbReference type="ARBA" id="ARBA00008791"/>
    </source>
</evidence>
<evidence type="ECO:0000313" key="4">
    <source>
        <dbReference type="EMBL" id="TCJ19085.1"/>
    </source>
</evidence>
<protein>
    <submittedName>
        <fullName evidence="4">Universal stress protein</fullName>
    </submittedName>
</protein>
<evidence type="ECO:0000256" key="2">
    <source>
        <dbReference type="SAM" id="MobiDB-lite"/>
    </source>
</evidence>
<dbReference type="InterPro" id="IPR006016">
    <property type="entry name" value="UspA"/>
</dbReference>
<feature type="region of interest" description="Disordered" evidence="2">
    <location>
        <begin position="1"/>
        <end position="21"/>
    </location>
</feature>
<dbReference type="Proteomes" id="UP000295334">
    <property type="component" value="Unassembled WGS sequence"/>
</dbReference>
<dbReference type="PANTHER" id="PTHR46268">
    <property type="entry name" value="STRESS RESPONSE PROTEIN NHAX"/>
    <property type="match status" value="1"/>
</dbReference>
<dbReference type="InterPro" id="IPR006015">
    <property type="entry name" value="Universal_stress_UspA"/>
</dbReference>
<evidence type="ECO:0000313" key="5">
    <source>
        <dbReference type="Proteomes" id="UP000295334"/>
    </source>
</evidence>
<feature type="domain" description="UspA" evidence="3">
    <location>
        <begin position="241"/>
        <end position="297"/>
    </location>
</feature>